<dbReference type="Proteomes" id="UP000694701">
    <property type="component" value="Unplaced"/>
</dbReference>
<evidence type="ECO:0000256" key="8">
    <source>
        <dbReference type="ARBA" id="ARBA00022898"/>
    </source>
</evidence>
<sequence>MSKQNGFHVVTPLLESTGMSKRIGTTVYLKMESSQPTGSFKIRGIGYMCQNVANSKKSKGVVCSSGGNAGMATAYAARKLNLPATIVLPSSTPQLVAQKLKDQGATVKVVGKVWDDANAEALRLAESEDLTVIHPFNHPLVWKGHSSIVHELNASLPSKPGAIVVSVGGGGLFCGIMEGLDEMGWGDVPILCMETVGADCLNVAWKARDLVTLPDITSEATCLGAKTACRQAFEYSKRPNVISEVVTDLQALEAVELFLGKFISVIKAIKQLNNNKACYAVDCCVLYSDEERVLVELACGASLAAVYSGVIQRLQEEGRLPKPLDSLVMIVCGGGSMNLAQLQHLQAVIRK</sequence>
<feature type="domain" description="Tryptophan synthase beta chain-like PALP" evidence="13">
    <location>
        <begin position="10"/>
        <end position="259"/>
    </location>
</feature>
<evidence type="ECO:0000259" key="13">
    <source>
        <dbReference type="Pfam" id="PF00291"/>
    </source>
</evidence>
<dbReference type="GO" id="GO:0006565">
    <property type="term" value="P:L-serine catabolic process"/>
    <property type="evidence" value="ECO:0007669"/>
    <property type="project" value="TreeGrafter"/>
</dbReference>
<dbReference type="InterPro" id="IPR001926">
    <property type="entry name" value="TrpB-like_PALP"/>
</dbReference>
<dbReference type="SUPFAM" id="SSF53686">
    <property type="entry name" value="Tryptophan synthase beta subunit-like PLP-dependent enzymes"/>
    <property type="match status" value="1"/>
</dbReference>
<comment type="subcellular location">
    <subcellularLocation>
        <location evidence="2">Cytoplasm</location>
    </subcellularLocation>
</comment>
<comment type="pathway">
    <text evidence="3">Carbohydrate biosynthesis; gluconeogenesis.</text>
</comment>
<accession>A0A8C2IYC7</accession>
<dbReference type="PANTHER" id="PTHR48078:SF16">
    <property type="entry name" value="SERINE DEHYDRATASE-LIKE"/>
    <property type="match status" value="1"/>
</dbReference>
<dbReference type="InterPro" id="IPR036052">
    <property type="entry name" value="TrpB-like_PALP_sf"/>
</dbReference>
<evidence type="ECO:0000256" key="5">
    <source>
        <dbReference type="ARBA" id="ARBA00012093"/>
    </source>
</evidence>
<comment type="cofactor">
    <cofactor evidence="1">
        <name>pyridoxal 5'-phosphate</name>
        <dbReference type="ChEBI" id="CHEBI:597326"/>
    </cofactor>
</comment>
<dbReference type="GO" id="GO:0003941">
    <property type="term" value="F:L-serine ammonia-lyase activity"/>
    <property type="evidence" value="ECO:0007669"/>
    <property type="project" value="UniProtKB-EC"/>
</dbReference>
<dbReference type="FunFam" id="3.40.50.1100:FF:000040">
    <property type="entry name" value="L-serine dehydratase, putative"/>
    <property type="match status" value="1"/>
</dbReference>
<protein>
    <recommendedName>
        <fullName evidence="5">L-serine ammonia-lyase</fullName>
        <ecNumber evidence="5">4.3.1.17</ecNumber>
    </recommendedName>
    <alternativeName>
        <fullName evidence="10">L-serine deaminase</fullName>
    </alternativeName>
    <alternativeName>
        <fullName evidence="11">L-threonine dehydratase</fullName>
    </alternativeName>
</protein>
<evidence type="ECO:0000256" key="4">
    <source>
        <dbReference type="ARBA" id="ARBA00010869"/>
    </source>
</evidence>
<dbReference type="CDD" id="cd06448">
    <property type="entry name" value="L-Ser-dehyd"/>
    <property type="match status" value="1"/>
</dbReference>
<dbReference type="InterPro" id="IPR000634">
    <property type="entry name" value="Ser/Thr_deHydtase_PyrdxlP-BS"/>
</dbReference>
<dbReference type="GO" id="GO:0004794">
    <property type="term" value="F:threonine deaminase activity"/>
    <property type="evidence" value="ECO:0007669"/>
    <property type="project" value="TreeGrafter"/>
</dbReference>
<evidence type="ECO:0000256" key="7">
    <source>
        <dbReference type="ARBA" id="ARBA00022490"/>
    </source>
</evidence>
<reference evidence="14" key="1">
    <citation type="submission" date="2025-08" db="UniProtKB">
        <authorList>
            <consortium name="Ensembl"/>
        </authorList>
    </citation>
    <scope>IDENTIFICATION</scope>
</reference>
<dbReference type="PANTHER" id="PTHR48078">
    <property type="entry name" value="THREONINE DEHYDRATASE, MITOCHONDRIAL-RELATED"/>
    <property type="match status" value="1"/>
</dbReference>
<dbReference type="GO" id="GO:0006094">
    <property type="term" value="P:gluconeogenesis"/>
    <property type="evidence" value="ECO:0007669"/>
    <property type="project" value="UniProtKB-KW"/>
</dbReference>
<evidence type="ECO:0000256" key="11">
    <source>
        <dbReference type="ARBA" id="ARBA00042605"/>
    </source>
</evidence>
<evidence type="ECO:0000256" key="9">
    <source>
        <dbReference type="ARBA" id="ARBA00023239"/>
    </source>
</evidence>
<evidence type="ECO:0000313" key="14">
    <source>
        <dbReference type="Ensembl" id="ENSCCRP00020086327.1"/>
    </source>
</evidence>
<dbReference type="Gene3D" id="3.40.50.1100">
    <property type="match status" value="3"/>
</dbReference>
<name>A0A8C2IYC7_CYPCA</name>
<keyword evidence="6" id="KW-0312">Gluconeogenesis</keyword>
<keyword evidence="8" id="KW-0663">Pyridoxal phosphate</keyword>
<keyword evidence="7" id="KW-0963">Cytoplasm</keyword>
<dbReference type="InterPro" id="IPR050147">
    <property type="entry name" value="Ser/Thr_Dehydratase"/>
</dbReference>
<dbReference type="GO" id="GO:0006567">
    <property type="term" value="P:L-threonine catabolic process"/>
    <property type="evidence" value="ECO:0007669"/>
    <property type="project" value="TreeGrafter"/>
</dbReference>
<evidence type="ECO:0000256" key="10">
    <source>
        <dbReference type="ARBA" id="ARBA00041766"/>
    </source>
</evidence>
<evidence type="ECO:0000256" key="2">
    <source>
        <dbReference type="ARBA" id="ARBA00004496"/>
    </source>
</evidence>
<dbReference type="AlphaFoldDB" id="A0A8C2IYC7"/>
<dbReference type="Ensembl" id="ENSCCRT00020094450.1">
    <property type="protein sequence ID" value="ENSCCRP00020086327.1"/>
    <property type="gene ID" value="ENSCCRG00020039743.1"/>
</dbReference>
<comment type="catalytic activity">
    <reaction evidence="12">
        <text>L-serine = pyruvate + NH4(+)</text>
        <dbReference type="Rhea" id="RHEA:19169"/>
        <dbReference type="ChEBI" id="CHEBI:15361"/>
        <dbReference type="ChEBI" id="CHEBI:28938"/>
        <dbReference type="ChEBI" id="CHEBI:33384"/>
        <dbReference type="EC" id="4.3.1.17"/>
    </reaction>
</comment>
<evidence type="ECO:0000313" key="15">
    <source>
        <dbReference type="Proteomes" id="UP000694701"/>
    </source>
</evidence>
<evidence type="ECO:0000256" key="1">
    <source>
        <dbReference type="ARBA" id="ARBA00001933"/>
    </source>
</evidence>
<keyword evidence="9" id="KW-0456">Lyase</keyword>
<dbReference type="GO" id="GO:0030170">
    <property type="term" value="F:pyridoxal phosphate binding"/>
    <property type="evidence" value="ECO:0007669"/>
    <property type="project" value="InterPro"/>
</dbReference>
<evidence type="ECO:0000256" key="12">
    <source>
        <dbReference type="ARBA" id="ARBA00049406"/>
    </source>
</evidence>
<dbReference type="EC" id="4.3.1.17" evidence="5"/>
<gene>
    <name evidence="14" type="primary">sdsl</name>
</gene>
<dbReference type="Pfam" id="PF00291">
    <property type="entry name" value="PALP"/>
    <property type="match status" value="1"/>
</dbReference>
<proteinExistence type="inferred from homology"/>
<organism evidence="14 15">
    <name type="scientific">Cyprinus carpio</name>
    <name type="common">Common carp</name>
    <dbReference type="NCBI Taxonomy" id="7962"/>
    <lineage>
        <taxon>Eukaryota</taxon>
        <taxon>Metazoa</taxon>
        <taxon>Chordata</taxon>
        <taxon>Craniata</taxon>
        <taxon>Vertebrata</taxon>
        <taxon>Euteleostomi</taxon>
        <taxon>Actinopterygii</taxon>
        <taxon>Neopterygii</taxon>
        <taxon>Teleostei</taxon>
        <taxon>Ostariophysi</taxon>
        <taxon>Cypriniformes</taxon>
        <taxon>Cyprinidae</taxon>
        <taxon>Cyprininae</taxon>
        <taxon>Cyprinus</taxon>
    </lineage>
</organism>
<evidence type="ECO:0000256" key="6">
    <source>
        <dbReference type="ARBA" id="ARBA00022432"/>
    </source>
</evidence>
<comment type="similarity">
    <text evidence="4">Belongs to the serine/threonine dehydratase family.</text>
</comment>
<dbReference type="GO" id="GO:0009097">
    <property type="term" value="P:isoleucine biosynthetic process"/>
    <property type="evidence" value="ECO:0007669"/>
    <property type="project" value="TreeGrafter"/>
</dbReference>
<evidence type="ECO:0000256" key="3">
    <source>
        <dbReference type="ARBA" id="ARBA00004742"/>
    </source>
</evidence>
<dbReference type="PROSITE" id="PS00165">
    <property type="entry name" value="DEHYDRATASE_SER_THR"/>
    <property type="match status" value="1"/>
</dbReference>
<dbReference type="GO" id="GO:0005737">
    <property type="term" value="C:cytoplasm"/>
    <property type="evidence" value="ECO:0007669"/>
    <property type="project" value="UniProtKB-SubCell"/>
</dbReference>